<evidence type="ECO:0000313" key="2">
    <source>
        <dbReference type="Proteomes" id="UP000298493"/>
    </source>
</evidence>
<keyword evidence="2" id="KW-1185">Reference proteome</keyword>
<name>A0A4Z1NPD1_9PEZI</name>
<proteinExistence type="predicted"/>
<sequence>MTVGIAIKWQCIPDWSAWTESRRQSINSISLLVDTIHESQCLLEKTTSLSIRLSKWEPAEMAQSCTGIPNIFYSNSPLLTHYFNTGPWDSSLAAILSKAPQVQELMYDWIGPMPFITAMIPTLVNIHKLTIRGINGQGAINEVRALICSRRPFPATLQTLSLKHIALGL</sequence>
<organism evidence="1 2">
    <name type="scientific">Venturia nashicola</name>
    <dbReference type="NCBI Taxonomy" id="86259"/>
    <lineage>
        <taxon>Eukaryota</taxon>
        <taxon>Fungi</taxon>
        <taxon>Dikarya</taxon>
        <taxon>Ascomycota</taxon>
        <taxon>Pezizomycotina</taxon>
        <taxon>Dothideomycetes</taxon>
        <taxon>Pleosporomycetidae</taxon>
        <taxon>Venturiales</taxon>
        <taxon>Venturiaceae</taxon>
        <taxon>Venturia</taxon>
    </lineage>
</organism>
<dbReference type="EMBL" id="SNSC02000015">
    <property type="protein sequence ID" value="TID17876.1"/>
    <property type="molecule type" value="Genomic_DNA"/>
</dbReference>
<evidence type="ECO:0000313" key="1">
    <source>
        <dbReference type="EMBL" id="TID17876.1"/>
    </source>
</evidence>
<protein>
    <submittedName>
        <fullName evidence="1">Uncharacterized protein</fullName>
    </submittedName>
</protein>
<dbReference type="AlphaFoldDB" id="A0A4Z1NPD1"/>
<comment type="caution">
    <text evidence="1">The sequence shown here is derived from an EMBL/GenBank/DDBJ whole genome shotgun (WGS) entry which is preliminary data.</text>
</comment>
<accession>A0A4Z1NPD1</accession>
<dbReference type="Proteomes" id="UP000298493">
    <property type="component" value="Unassembled WGS sequence"/>
</dbReference>
<gene>
    <name evidence="1" type="ORF">E6O75_ATG10521</name>
</gene>
<reference evidence="1 2" key="1">
    <citation type="submission" date="2019-04" db="EMBL/GenBank/DDBJ databases">
        <title>High contiguity whole genome sequence and gene annotation resource for two Venturia nashicola isolates.</title>
        <authorList>
            <person name="Prokchorchik M."/>
            <person name="Won K."/>
            <person name="Lee Y."/>
            <person name="Choi E.D."/>
            <person name="Segonzac C."/>
            <person name="Sohn K.H."/>
        </authorList>
    </citation>
    <scope>NUCLEOTIDE SEQUENCE [LARGE SCALE GENOMIC DNA]</scope>
    <source>
        <strain evidence="1 2">PRI2</strain>
    </source>
</reference>